<organism evidence="1 2">
    <name type="scientific">Batillaria attramentaria</name>
    <dbReference type="NCBI Taxonomy" id="370345"/>
    <lineage>
        <taxon>Eukaryota</taxon>
        <taxon>Metazoa</taxon>
        <taxon>Spiralia</taxon>
        <taxon>Lophotrochozoa</taxon>
        <taxon>Mollusca</taxon>
        <taxon>Gastropoda</taxon>
        <taxon>Caenogastropoda</taxon>
        <taxon>Sorbeoconcha</taxon>
        <taxon>Cerithioidea</taxon>
        <taxon>Batillariidae</taxon>
        <taxon>Batillaria</taxon>
    </lineage>
</organism>
<comment type="caution">
    <text evidence="1">The sequence shown here is derived from an EMBL/GenBank/DDBJ whole genome shotgun (WGS) entry which is preliminary data.</text>
</comment>
<keyword evidence="2" id="KW-1185">Reference proteome</keyword>
<evidence type="ECO:0008006" key="3">
    <source>
        <dbReference type="Google" id="ProtNLM"/>
    </source>
</evidence>
<evidence type="ECO:0000313" key="2">
    <source>
        <dbReference type="Proteomes" id="UP001519460"/>
    </source>
</evidence>
<proteinExistence type="predicted"/>
<accession>A0ABD0JMP8</accession>
<gene>
    <name evidence="1" type="ORF">BaRGS_00032477</name>
</gene>
<name>A0ABD0JMP8_9CAEN</name>
<dbReference type="Proteomes" id="UP001519460">
    <property type="component" value="Unassembled WGS sequence"/>
</dbReference>
<dbReference type="AlphaFoldDB" id="A0ABD0JMP8"/>
<evidence type="ECO:0000313" key="1">
    <source>
        <dbReference type="EMBL" id="KAK7476284.1"/>
    </source>
</evidence>
<dbReference type="EMBL" id="JACVVK020000380">
    <property type="protein sequence ID" value="KAK7476284.1"/>
    <property type="molecule type" value="Genomic_DNA"/>
</dbReference>
<sequence>MIFVRHWAPMERAVRTNRAFISLLAPLPLAINSSGCDKQIGRFLCQLGATICCWKRAKGPSLMLRAWWCVKRQMFAWVL</sequence>
<reference evidence="1 2" key="1">
    <citation type="journal article" date="2023" name="Sci. Data">
        <title>Genome assembly of the Korean intertidal mud-creeper Batillaria attramentaria.</title>
        <authorList>
            <person name="Patra A.K."/>
            <person name="Ho P.T."/>
            <person name="Jun S."/>
            <person name="Lee S.J."/>
            <person name="Kim Y."/>
            <person name="Won Y.J."/>
        </authorList>
    </citation>
    <scope>NUCLEOTIDE SEQUENCE [LARGE SCALE GENOMIC DNA]</scope>
    <source>
        <strain evidence="1">Wonlab-2016</strain>
    </source>
</reference>
<protein>
    <recommendedName>
        <fullName evidence="3">Secreted protein</fullName>
    </recommendedName>
</protein>